<keyword evidence="2" id="KW-1185">Reference proteome</keyword>
<proteinExistence type="predicted"/>
<evidence type="ECO:0000313" key="1">
    <source>
        <dbReference type="EMBL" id="KAK9132896.1"/>
    </source>
</evidence>
<reference evidence="1 2" key="1">
    <citation type="submission" date="2024-01" db="EMBL/GenBank/DDBJ databases">
        <title>Genome assemblies of Stephania.</title>
        <authorList>
            <person name="Yang L."/>
        </authorList>
    </citation>
    <scope>NUCLEOTIDE SEQUENCE [LARGE SCALE GENOMIC DNA]</scope>
    <source>
        <strain evidence="1">JXDWG</strain>
        <tissue evidence="1">Leaf</tissue>
    </source>
</reference>
<dbReference type="AlphaFoldDB" id="A0AAP0P9U5"/>
<accession>A0AAP0P9U5</accession>
<organism evidence="1 2">
    <name type="scientific">Stephania cephalantha</name>
    <dbReference type="NCBI Taxonomy" id="152367"/>
    <lineage>
        <taxon>Eukaryota</taxon>
        <taxon>Viridiplantae</taxon>
        <taxon>Streptophyta</taxon>
        <taxon>Embryophyta</taxon>
        <taxon>Tracheophyta</taxon>
        <taxon>Spermatophyta</taxon>
        <taxon>Magnoliopsida</taxon>
        <taxon>Ranunculales</taxon>
        <taxon>Menispermaceae</taxon>
        <taxon>Menispermoideae</taxon>
        <taxon>Cissampelideae</taxon>
        <taxon>Stephania</taxon>
    </lineage>
</organism>
<dbReference type="Proteomes" id="UP001419268">
    <property type="component" value="Unassembled WGS sequence"/>
</dbReference>
<gene>
    <name evidence="1" type="ORF">Scep_012424</name>
</gene>
<sequence>MEQALMERLGLTFVCATFSQPPTSHAAPPVAPSAAPIRDHLKMTWRPKMSLTIIQMTTFESSANLPTYYSIFLILKDFILHFIILL</sequence>
<evidence type="ECO:0000313" key="2">
    <source>
        <dbReference type="Proteomes" id="UP001419268"/>
    </source>
</evidence>
<comment type="caution">
    <text evidence="1">The sequence shown here is derived from an EMBL/GenBank/DDBJ whole genome shotgun (WGS) entry which is preliminary data.</text>
</comment>
<protein>
    <submittedName>
        <fullName evidence="1">Uncharacterized protein</fullName>
    </submittedName>
</protein>
<name>A0AAP0P9U5_9MAGN</name>
<dbReference type="EMBL" id="JBBNAG010000005">
    <property type="protein sequence ID" value="KAK9132896.1"/>
    <property type="molecule type" value="Genomic_DNA"/>
</dbReference>